<keyword evidence="6" id="KW-1185">Reference proteome</keyword>
<dbReference type="Gene3D" id="2.130.10.130">
    <property type="entry name" value="Integrin alpha, N-terminal"/>
    <property type="match status" value="4"/>
</dbReference>
<evidence type="ECO:0000313" key="6">
    <source>
        <dbReference type="Proteomes" id="UP000094769"/>
    </source>
</evidence>
<proteinExistence type="predicted"/>
<name>A0A7Z1AEZ1_9GAMM</name>
<gene>
    <name evidence="5" type="ORF">CODIS_23170</name>
</gene>
<keyword evidence="4" id="KW-0472">Membrane</keyword>
<keyword evidence="2" id="KW-0677">Repeat</keyword>
<dbReference type="InterPro" id="IPR013519">
    <property type="entry name" value="Int_alpha_beta-p"/>
</dbReference>
<dbReference type="RefSeq" id="WP_069124909.1">
    <property type="nucleotide sequence ID" value="NZ_MARB01000012.1"/>
</dbReference>
<dbReference type="GO" id="GO:0008305">
    <property type="term" value="C:integrin complex"/>
    <property type="evidence" value="ECO:0007669"/>
    <property type="project" value="InterPro"/>
</dbReference>
<organism evidence="5 6">
    <name type="scientific">Candidatus Thiodiazotropha endolucinida</name>
    <dbReference type="NCBI Taxonomy" id="1655433"/>
    <lineage>
        <taxon>Bacteria</taxon>
        <taxon>Pseudomonadati</taxon>
        <taxon>Pseudomonadota</taxon>
        <taxon>Gammaproteobacteria</taxon>
        <taxon>Chromatiales</taxon>
        <taxon>Sedimenticolaceae</taxon>
        <taxon>Candidatus Thiodiazotropha</taxon>
    </lineage>
</organism>
<dbReference type="GO" id="GO:0033627">
    <property type="term" value="P:cell adhesion mediated by integrin"/>
    <property type="evidence" value="ECO:0007669"/>
    <property type="project" value="TreeGrafter"/>
</dbReference>
<dbReference type="Proteomes" id="UP000094769">
    <property type="component" value="Unassembled WGS sequence"/>
</dbReference>
<dbReference type="GO" id="GO:0009897">
    <property type="term" value="C:external side of plasma membrane"/>
    <property type="evidence" value="ECO:0007669"/>
    <property type="project" value="TreeGrafter"/>
</dbReference>
<dbReference type="SUPFAM" id="SSF69318">
    <property type="entry name" value="Integrin alpha N-terminal domain"/>
    <property type="match status" value="3"/>
</dbReference>
<dbReference type="PRINTS" id="PR01185">
    <property type="entry name" value="INTEGRINA"/>
</dbReference>
<evidence type="ECO:0000313" key="5">
    <source>
        <dbReference type="EMBL" id="ODJ87342.1"/>
    </source>
</evidence>
<protein>
    <submittedName>
        <fullName evidence="5">FG-GAP repeat protein</fullName>
    </submittedName>
</protein>
<dbReference type="InterPro" id="IPR000413">
    <property type="entry name" value="Integrin_alpha"/>
</dbReference>
<dbReference type="GO" id="GO:0007160">
    <property type="term" value="P:cell-matrix adhesion"/>
    <property type="evidence" value="ECO:0007669"/>
    <property type="project" value="TreeGrafter"/>
</dbReference>
<dbReference type="PANTHER" id="PTHR23220:SF83">
    <property type="entry name" value="INTEGRIN ALPHA-PS3-RELATED"/>
    <property type="match status" value="1"/>
</dbReference>
<evidence type="ECO:0000256" key="2">
    <source>
        <dbReference type="ARBA" id="ARBA00022737"/>
    </source>
</evidence>
<dbReference type="PANTHER" id="PTHR23220">
    <property type="entry name" value="INTEGRIN ALPHA"/>
    <property type="match status" value="1"/>
</dbReference>
<accession>A0A7Z1AEZ1</accession>
<dbReference type="Pfam" id="PF01839">
    <property type="entry name" value="FG-GAP"/>
    <property type="match status" value="6"/>
</dbReference>
<feature type="transmembrane region" description="Helical" evidence="4">
    <location>
        <begin position="12"/>
        <end position="32"/>
    </location>
</feature>
<evidence type="ECO:0000256" key="3">
    <source>
        <dbReference type="ARBA" id="ARBA00023180"/>
    </source>
</evidence>
<dbReference type="SMART" id="SM00191">
    <property type="entry name" value="Int_alpha"/>
    <property type="match status" value="6"/>
</dbReference>
<dbReference type="PROSITE" id="PS51470">
    <property type="entry name" value="FG_GAP"/>
    <property type="match status" value="5"/>
</dbReference>
<evidence type="ECO:0000256" key="1">
    <source>
        <dbReference type="ARBA" id="ARBA00022729"/>
    </source>
</evidence>
<dbReference type="EMBL" id="MARB01000012">
    <property type="protein sequence ID" value="ODJ87342.1"/>
    <property type="molecule type" value="Genomic_DNA"/>
</dbReference>
<comment type="caution">
    <text evidence="5">The sequence shown here is derived from an EMBL/GenBank/DDBJ whole genome shotgun (WGS) entry which is preliminary data.</text>
</comment>
<keyword evidence="3" id="KW-0325">Glycoprotein</keyword>
<dbReference type="GO" id="GO:0005178">
    <property type="term" value="F:integrin binding"/>
    <property type="evidence" value="ECO:0007669"/>
    <property type="project" value="TreeGrafter"/>
</dbReference>
<dbReference type="OrthoDB" id="5758889at2"/>
<reference evidence="5 6" key="1">
    <citation type="submission" date="2016-06" db="EMBL/GenBank/DDBJ databases">
        <title>Genome sequence of endosymbiont of Candidatus Endolucinida thiodiazotropha.</title>
        <authorList>
            <person name="Poehlein A."/>
            <person name="Koenig S."/>
            <person name="Heiden S.E."/>
            <person name="Thuermer A."/>
            <person name="Voget S."/>
            <person name="Daniel R."/>
            <person name="Markert S."/>
            <person name="Gros O."/>
            <person name="Schweder T."/>
        </authorList>
    </citation>
    <scope>NUCLEOTIDE SEQUENCE [LARGE SCALE GENOMIC DNA]</scope>
    <source>
        <strain evidence="5 6">COS</strain>
    </source>
</reference>
<keyword evidence="1" id="KW-0732">Signal</keyword>
<dbReference type="InterPro" id="IPR028994">
    <property type="entry name" value="Integrin_alpha_N"/>
</dbReference>
<dbReference type="AlphaFoldDB" id="A0A7Z1AEZ1"/>
<dbReference type="InterPro" id="IPR013517">
    <property type="entry name" value="FG-GAP"/>
</dbReference>
<sequence length="475" mass="49946">MDQSHTQRLSFSLVYPIALCLVLLVTGCSVSYSTDVDSEQKISDEKGNFNGDLDVEDQFGLALANIGDLEVDGVTDIAVGAPFDDDEGENRGAVWILFMDSDGKVDTHQKISDGSGDFTGDLDDGDQFGRAIAPLGDLNGDGFLDIAVGAPLDDDAGTDKGAVWILFLNGDGTVLSEQKISQDEGDFEGDLDENDRFAHALASIGDLNNDGVTDLAVGVPYDDDGGTDRGAVWILFMNSDGTVQSSQKISSDEGNLDRDLDDEDHFGTAVTEIGDLNGDGVTDLAVGVTGDDDGGPERGAVWILFLNADGTVDSKKRISQNRASFDGQLSDNDRFGGALANLGDINSDGTDDLAVGAKQSDDGGAERGTVWVLFLEIDGEVISSSKISDTEGSFDGDLDSGDQFGAAVAQLGDLDGDDINDLAVGASLDDDGGTDKGALWVLFMDEVDTDHDRLEGGIFSMSQDDLANFLQNPGR</sequence>
<evidence type="ECO:0000256" key="4">
    <source>
        <dbReference type="SAM" id="Phobius"/>
    </source>
</evidence>
<keyword evidence="4" id="KW-0812">Transmembrane</keyword>
<keyword evidence="4" id="KW-1133">Transmembrane helix</keyword>
<dbReference type="GO" id="GO:0098609">
    <property type="term" value="P:cell-cell adhesion"/>
    <property type="evidence" value="ECO:0007669"/>
    <property type="project" value="TreeGrafter"/>
</dbReference>
<dbReference type="GO" id="GO:0007229">
    <property type="term" value="P:integrin-mediated signaling pathway"/>
    <property type="evidence" value="ECO:0007669"/>
    <property type="project" value="TreeGrafter"/>
</dbReference>